<keyword evidence="2" id="KW-1185">Reference proteome</keyword>
<name>A0A1Q2D665_9ENTE</name>
<evidence type="ECO:0000313" key="2">
    <source>
        <dbReference type="Proteomes" id="UP000188246"/>
    </source>
</evidence>
<dbReference type="STRING" id="633807.BW732_05725"/>
<sequence>MLETKTQNQGKSVVITLPNAENIELVAGKKYLVTYHENGTIMLTPKIDNPFKDIDEGSFYEADLWEEMTARGGEIIDD</sequence>
<dbReference type="KEGG" id="vpi:BW732_05725"/>
<protein>
    <submittedName>
        <fullName evidence="1">Uncharacterized protein</fullName>
    </submittedName>
</protein>
<accession>A0A1Q2D665</accession>
<dbReference type="AlphaFoldDB" id="A0A1Q2D665"/>
<reference evidence="1 2" key="1">
    <citation type="journal article" date="2010" name="Int. J. Syst. Evol. Microbiol.">
        <title>Vagococcus penaei sp. nov., isolated from spoilage microbiota of cooked shrimp (Penaeus vannamei).</title>
        <authorList>
            <person name="Jaffres E."/>
            <person name="Prevost H."/>
            <person name="Rossero A."/>
            <person name="Joffraud J.J."/>
            <person name="Dousset X."/>
        </authorList>
    </citation>
    <scope>NUCLEOTIDE SEQUENCE [LARGE SCALE GENOMIC DNA]</scope>
    <source>
        <strain evidence="1 2">CD276</strain>
    </source>
</reference>
<organism evidence="1 2">
    <name type="scientific">Vagococcus penaei</name>
    <dbReference type="NCBI Taxonomy" id="633807"/>
    <lineage>
        <taxon>Bacteria</taxon>
        <taxon>Bacillati</taxon>
        <taxon>Bacillota</taxon>
        <taxon>Bacilli</taxon>
        <taxon>Lactobacillales</taxon>
        <taxon>Enterococcaceae</taxon>
        <taxon>Vagococcus</taxon>
    </lineage>
</organism>
<proteinExistence type="predicted"/>
<dbReference type="NCBIfam" id="NF047400">
    <property type="entry name" value="MazE_PemI_antitoxin"/>
    <property type="match status" value="1"/>
</dbReference>
<dbReference type="Proteomes" id="UP000188246">
    <property type="component" value="Chromosome"/>
</dbReference>
<dbReference type="RefSeq" id="WP_077275872.1">
    <property type="nucleotide sequence ID" value="NZ_CP019609.1"/>
</dbReference>
<evidence type="ECO:0000313" key="1">
    <source>
        <dbReference type="EMBL" id="AQP53787.1"/>
    </source>
</evidence>
<gene>
    <name evidence="1" type="ORF">BW732_05725</name>
</gene>
<dbReference type="EMBL" id="CP019609">
    <property type="protein sequence ID" value="AQP53787.1"/>
    <property type="molecule type" value="Genomic_DNA"/>
</dbReference>
<dbReference type="OrthoDB" id="71707at2"/>